<reference evidence="8 9" key="1">
    <citation type="submission" date="2019-12" db="EMBL/GenBank/DDBJ databases">
        <title>Genome sequenceing of Clostridium bovifaecis.</title>
        <authorList>
            <person name="Yao Y."/>
        </authorList>
    </citation>
    <scope>NUCLEOTIDE SEQUENCE [LARGE SCALE GENOMIC DNA]</scope>
    <source>
        <strain evidence="8 9">BXX</strain>
    </source>
</reference>
<dbReference type="PANTHER" id="PTHR47053">
    <property type="entry name" value="MUREIN DD-ENDOPEPTIDASE MEPH-RELATED"/>
    <property type="match status" value="1"/>
</dbReference>
<feature type="domain" description="SH3b" evidence="6">
    <location>
        <begin position="22"/>
        <end position="84"/>
    </location>
</feature>
<protein>
    <submittedName>
        <fullName evidence="8">SH3 domain-containing protein</fullName>
    </submittedName>
</protein>
<evidence type="ECO:0000256" key="4">
    <source>
        <dbReference type="ARBA" id="ARBA00022807"/>
    </source>
</evidence>
<dbReference type="InterPro" id="IPR000064">
    <property type="entry name" value="NLP_P60_dom"/>
</dbReference>
<dbReference type="PROSITE" id="PS51935">
    <property type="entry name" value="NLPC_P60"/>
    <property type="match status" value="1"/>
</dbReference>
<accession>A0A6I6F9T6</accession>
<keyword evidence="3" id="KW-0378">Hydrolase</keyword>
<keyword evidence="9" id="KW-1185">Reference proteome</keyword>
<keyword evidence="5" id="KW-0732">Signal</keyword>
<keyword evidence="2" id="KW-0645">Protease</keyword>
<dbReference type="InterPro" id="IPR003646">
    <property type="entry name" value="SH3-like_bac-type"/>
</dbReference>
<dbReference type="InterPro" id="IPR051202">
    <property type="entry name" value="Peptidase_C40"/>
</dbReference>
<dbReference type="PROSITE" id="PS51781">
    <property type="entry name" value="SH3B"/>
    <property type="match status" value="2"/>
</dbReference>
<dbReference type="GO" id="GO:0006508">
    <property type="term" value="P:proteolysis"/>
    <property type="evidence" value="ECO:0007669"/>
    <property type="project" value="UniProtKB-KW"/>
</dbReference>
<evidence type="ECO:0000256" key="3">
    <source>
        <dbReference type="ARBA" id="ARBA00022801"/>
    </source>
</evidence>
<dbReference type="GO" id="GO:0008234">
    <property type="term" value="F:cysteine-type peptidase activity"/>
    <property type="evidence" value="ECO:0007669"/>
    <property type="project" value="UniProtKB-KW"/>
</dbReference>
<feature type="domain" description="NlpC/P60" evidence="7">
    <location>
        <begin position="176"/>
        <end position="311"/>
    </location>
</feature>
<dbReference type="Gene3D" id="2.30.30.40">
    <property type="entry name" value="SH3 Domains"/>
    <property type="match status" value="2"/>
</dbReference>
<dbReference type="AlphaFoldDB" id="A0A6I6F9T6"/>
<dbReference type="Pfam" id="PF00877">
    <property type="entry name" value="NLPC_P60"/>
    <property type="match status" value="1"/>
</dbReference>
<dbReference type="EMBL" id="CP046522">
    <property type="protein sequence ID" value="QGU94485.1"/>
    <property type="molecule type" value="Genomic_DNA"/>
</dbReference>
<evidence type="ECO:0000256" key="2">
    <source>
        <dbReference type="ARBA" id="ARBA00022670"/>
    </source>
</evidence>
<dbReference type="PANTHER" id="PTHR47053:SF1">
    <property type="entry name" value="MUREIN DD-ENDOPEPTIDASE MEPH-RELATED"/>
    <property type="match status" value="1"/>
</dbReference>
<dbReference type="Gene3D" id="3.90.1720.10">
    <property type="entry name" value="endopeptidase domain like (from Nostoc punctiforme)"/>
    <property type="match status" value="1"/>
</dbReference>
<proteinExistence type="inferred from homology"/>
<comment type="similarity">
    <text evidence="1">Belongs to the peptidase C40 family.</text>
</comment>
<feature type="chain" id="PRO_5026188505" evidence="5">
    <location>
        <begin position="23"/>
        <end position="312"/>
    </location>
</feature>
<keyword evidence="4" id="KW-0788">Thiol protease</keyword>
<evidence type="ECO:0000259" key="6">
    <source>
        <dbReference type="PROSITE" id="PS51781"/>
    </source>
</evidence>
<dbReference type="SUPFAM" id="SSF54001">
    <property type="entry name" value="Cysteine proteinases"/>
    <property type="match status" value="1"/>
</dbReference>
<evidence type="ECO:0000256" key="5">
    <source>
        <dbReference type="SAM" id="SignalP"/>
    </source>
</evidence>
<name>A0A6I6F9T6_9CLOT</name>
<dbReference type="InterPro" id="IPR038765">
    <property type="entry name" value="Papain-like_cys_pep_sf"/>
</dbReference>
<dbReference type="SMART" id="SM00287">
    <property type="entry name" value="SH3b"/>
    <property type="match status" value="2"/>
</dbReference>
<feature type="signal peptide" evidence="5">
    <location>
        <begin position="1"/>
        <end position="22"/>
    </location>
</feature>
<gene>
    <name evidence="8" type="ORF">GOM49_04645</name>
</gene>
<organism evidence="8 9">
    <name type="scientific">Clostridium bovifaecis</name>
    <dbReference type="NCBI Taxonomy" id="2184719"/>
    <lineage>
        <taxon>Bacteria</taxon>
        <taxon>Bacillati</taxon>
        <taxon>Bacillota</taxon>
        <taxon>Clostridia</taxon>
        <taxon>Eubacteriales</taxon>
        <taxon>Clostridiaceae</taxon>
        <taxon>Clostridium</taxon>
    </lineage>
</organism>
<evidence type="ECO:0000313" key="8">
    <source>
        <dbReference type="EMBL" id="QGU94485.1"/>
    </source>
</evidence>
<evidence type="ECO:0000259" key="7">
    <source>
        <dbReference type="PROSITE" id="PS51935"/>
    </source>
</evidence>
<evidence type="ECO:0000313" key="9">
    <source>
        <dbReference type="Proteomes" id="UP000422764"/>
    </source>
</evidence>
<feature type="domain" description="SH3b" evidence="6">
    <location>
        <begin position="97"/>
        <end position="163"/>
    </location>
</feature>
<dbReference type="Proteomes" id="UP000422764">
    <property type="component" value="Chromosome"/>
</dbReference>
<evidence type="ECO:0000256" key="1">
    <source>
        <dbReference type="ARBA" id="ARBA00007074"/>
    </source>
</evidence>
<dbReference type="Pfam" id="PF08239">
    <property type="entry name" value="SH3_3"/>
    <property type="match status" value="2"/>
</dbReference>
<sequence>MKKNVITLTLIILFLSGQTVSASTGEITASSLRVRSKSSLSSSVIGYLYKNNKVDTYSKEGDFYKINYKGKSGYIHSSYVKILPSENNQTTINNQGATSSTKIGQTTASFLNVRSGASTGYAVIGGLSRGTKVDLYENVNGFYKINYKGKTGYISDDYIKVLEENSLENNEQYDSKINVDDIIDYAKSFLGMPYAISGTTPARYDSAGKYIGGGFDCSGYTQYILKKFEITLPRISKDQANIGTTVNINNLQKGDLLFFATNPSKPSEISHVGMYIGDNKFIHSPKVNDVIKVSEFDGYFRSHFIVARRVVE</sequence>